<dbReference type="HOGENOM" id="CLU_1760418_0_0_1"/>
<feature type="compositionally biased region" description="Low complexity" evidence="1">
    <location>
        <begin position="1"/>
        <end position="25"/>
    </location>
</feature>
<dbReference type="GO" id="GO:0009791">
    <property type="term" value="P:post-embryonic development"/>
    <property type="evidence" value="ECO:0007669"/>
    <property type="project" value="UniProtKB-ARBA"/>
</dbReference>
<reference evidence="4" key="1">
    <citation type="submission" date="2011-07" db="EMBL/GenBank/DDBJ databases">
        <authorList>
            <consortium name="Caenorhabditis brenneri Sequencing and Analysis Consortium"/>
            <person name="Wilson R.K."/>
        </authorList>
    </citation>
    <scope>NUCLEOTIDE SEQUENCE [LARGE SCALE GENOMIC DNA]</scope>
    <source>
        <strain evidence="4">PB2801</strain>
    </source>
</reference>
<feature type="region of interest" description="Disordered" evidence="1">
    <location>
        <begin position="1"/>
        <end position="79"/>
    </location>
</feature>
<feature type="compositionally biased region" description="Polar residues" evidence="1">
    <location>
        <begin position="46"/>
        <end position="63"/>
    </location>
</feature>
<evidence type="ECO:0000256" key="1">
    <source>
        <dbReference type="SAM" id="MobiDB-lite"/>
    </source>
</evidence>
<feature type="compositionally biased region" description="Acidic residues" evidence="1">
    <location>
        <begin position="28"/>
        <end position="39"/>
    </location>
</feature>
<dbReference type="OrthoDB" id="5794312at2759"/>
<proteinExistence type="predicted"/>
<feature type="domain" description="MH2" evidence="2">
    <location>
        <begin position="106"/>
        <end position="148"/>
    </location>
</feature>
<dbReference type="SUPFAM" id="SSF49879">
    <property type="entry name" value="SMAD/FHA domain"/>
    <property type="match status" value="1"/>
</dbReference>
<evidence type="ECO:0000313" key="3">
    <source>
        <dbReference type="EMBL" id="EGT55833.1"/>
    </source>
</evidence>
<protein>
    <recommendedName>
        <fullName evidence="2">MH2 domain-containing protein</fullName>
    </recommendedName>
</protein>
<dbReference type="PROSITE" id="PS51076">
    <property type="entry name" value="MH2"/>
    <property type="match status" value="1"/>
</dbReference>
<dbReference type="InterPro" id="IPR001132">
    <property type="entry name" value="SMAD_dom_Dwarfin-type"/>
</dbReference>
<accession>G0PGV9</accession>
<evidence type="ECO:0000313" key="4">
    <source>
        <dbReference type="Proteomes" id="UP000008068"/>
    </source>
</evidence>
<dbReference type="InterPro" id="IPR008984">
    <property type="entry name" value="SMAD_FHA_dom_sf"/>
</dbReference>
<dbReference type="AlphaFoldDB" id="G0PGV9"/>
<dbReference type="EMBL" id="GL380447">
    <property type="protein sequence ID" value="EGT55833.1"/>
    <property type="molecule type" value="Genomic_DNA"/>
</dbReference>
<keyword evidence="4" id="KW-1185">Reference proteome</keyword>
<dbReference type="eggNOG" id="KOG3701">
    <property type="taxonomic scope" value="Eukaryota"/>
</dbReference>
<gene>
    <name evidence="3" type="ORF">CAEBREN_32001</name>
</gene>
<dbReference type="GO" id="GO:0006355">
    <property type="term" value="P:regulation of DNA-templated transcription"/>
    <property type="evidence" value="ECO:0007669"/>
    <property type="project" value="InterPro"/>
</dbReference>
<organism evidence="4">
    <name type="scientific">Caenorhabditis brenneri</name>
    <name type="common">Nematode worm</name>
    <dbReference type="NCBI Taxonomy" id="135651"/>
    <lineage>
        <taxon>Eukaryota</taxon>
        <taxon>Metazoa</taxon>
        <taxon>Ecdysozoa</taxon>
        <taxon>Nematoda</taxon>
        <taxon>Chromadorea</taxon>
        <taxon>Rhabditida</taxon>
        <taxon>Rhabditina</taxon>
        <taxon>Rhabditomorpha</taxon>
        <taxon>Rhabditoidea</taxon>
        <taxon>Rhabditidae</taxon>
        <taxon>Peloderinae</taxon>
        <taxon>Caenorhabditis</taxon>
    </lineage>
</organism>
<dbReference type="GO" id="GO:0051239">
    <property type="term" value="P:regulation of multicellular organismal process"/>
    <property type="evidence" value="ECO:0007669"/>
    <property type="project" value="UniProtKB-ARBA"/>
</dbReference>
<sequence length="148" mass="16675">MQDMYRSGMSSPASSISSPRLSRQDSNQDTDMENDEELDFDRTPRCTPNQNKNNGTPNPTFSDGTPIEPIEPRPLFRSSPSELGELVRNAANANIECVPYKEDPNWLRIAYYEETEKIGPTEQFCSHHCLIDGFSSSSEKLDPGSKKR</sequence>
<dbReference type="STRING" id="135651.G0PGV9"/>
<dbReference type="Proteomes" id="UP000008068">
    <property type="component" value="Unassembled WGS sequence"/>
</dbReference>
<dbReference type="GO" id="GO:0050793">
    <property type="term" value="P:regulation of developmental process"/>
    <property type="evidence" value="ECO:0007669"/>
    <property type="project" value="UniProtKB-ARBA"/>
</dbReference>
<evidence type="ECO:0000259" key="2">
    <source>
        <dbReference type="PROSITE" id="PS51076"/>
    </source>
</evidence>
<name>G0PGV9_CAEBE</name>
<dbReference type="InParanoid" id="G0PGV9"/>